<proteinExistence type="predicted"/>
<comment type="caution">
    <text evidence="1">The sequence shown here is derived from an EMBL/GenBank/DDBJ whole genome shotgun (WGS) entry which is preliminary data.</text>
</comment>
<evidence type="ECO:0000313" key="1">
    <source>
        <dbReference type="EMBL" id="RBR03813.1"/>
    </source>
</evidence>
<protein>
    <recommendedName>
        <fullName evidence="3">ABM domain-containing protein</fullName>
    </recommendedName>
</protein>
<dbReference type="AlphaFoldDB" id="A0A366QFZ9"/>
<accession>A0A366QFZ9</accession>
<evidence type="ECO:0008006" key="3">
    <source>
        <dbReference type="Google" id="ProtNLM"/>
    </source>
</evidence>
<dbReference type="OrthoDB" id="3830579at2759"/>
<evidence type="ECO:0000313" key="2">
    <source>
        <dbReference type="Proteomes" id="UP000253153"/>
    </source>
</evidence>
<dbReference type="RefSeq" id="XP_031010144.1">
    <property type="nucleotide sequence ID" value="XM_031165796.1"/>
</dbReference>
<dbReference type="Proteomes" id="UP000253153">
    <property type="component" value="Unassembled WGS sequence"/>
</dbReference>
<organism evidence="1 2">
    <name type="scientific">Fusarium coffeatum</name>
    <dbReference type="NCBI Taxonomy" id="231269"/>
    <lineage>
        <taxon>Eukaryota</taxon>
        <taxon>Fungi</taxon>
        <taxon>Dikarya</taxon>
        <taxon>Ascomycota</taxon>
        <taxon>Pezizomycotina</taxon>
        <taxon>Sordariomycetes</taxon>
        <taxon>Hypocreomycetidae</taxon>
        <taxon>Hypocreales</taxon>
        <taxon>Nectriaceae</taxon>
        <taxon>Fusarium</taxon>
        <taxon>Fusarium incarnatum-equiseti species complex</taxon>
    </lineage>
</organism>
<dbReference type="EMBL" id="QKXC01000451">
    <property type="protein sequence ID" value="RBR03813.1"/>
    <property type="molecule type" value="Genomic_DNA"/>
</dbReference>
<sequence>MATQASNSAPYEGTEVITFTFYDPSQRDSLSDENTEPGRIFATTLRVYLENEHTGTVWWATVHDSLTKTKLFIDWKTLAGKDEFENTAQATLLANNWKTITSAPVTKETFKFNPPNAVARQAALSSTYETVSVCFTFRFNSAIHAEQLDGAFQELNHAIMLSPGAVVASYSIGGWSVDRTTYCACYRYLNAKAMRNFVHGETKVRDLVGELEARASGFQLDFMQTKAFEQGWQGSVLKTVPDNPVLSGFMSEMQDLFSGIDGSTLRGEN</sequence>
<dbReference type="GeneID" id="42001092"/>
<gene>
    <name evidence="1" type="ORF">FIESC28_11677</name>
</gene>
<name>A0A366QFZ9_9HYPO</name>
<keyword evidence="2" id="KW-1185">Reference proteome</keyword>
<reference evidence="1 2" key="1">
    <citation type="submission" date="2018-06" db="EMBL/GenBank/DDBJ databases">
        <title>Fusarium incarnatum-equiseti species complex species 28.</title>
        <authorList>
            <person name="Gardiner D.M."/>
        </authorList>
    </citation>
    <scope>NUCLEOTIDE SEQUENCE [LARGE SCALE GENOMIC DNA]</scope>
    <source>
        <strain evidence="1 2">FIESC_28</strain>
    </source>
</reference>